<dbReference type="CDD" id="cd17320">
    <property type="entry name" value="MFS_MdfA_MDR_like"/>
    <property type="match status" value="1"/>
</dbReference>
<comment type="similarity">
    <text evidence="2 8">Belongs to the major facilitator superfamily. Bcr/CmlA family.</text>
</comment>
<keyword evidence="11" id="KW-1185">Reference proteome</keyword>
<dbReference type="GO" id="GO:0042910">
    <property type="term" value="F:xenobiotic transmembrane transporter activity"/>
    <property type="evidence" value="ECO:0007669"/>
    <property type="project" value="InterPro"/>
</dbReference>
<feature type="domain" description="Major facilitator superfamily (MFS) profile" evidence="9">
    <location>
        <begin position="48"/>
        <end position="425"/>
    </location>
</feature>
<feature type="transmembrane region" description="Helical" evidence="8">
    <location>
        <begin position="283"/>
        <end position="306"/>
    </location>
</feature>
<feature type="transmembrane region" description="Helical" evidence="8">
    <location>
        <begin position="252"/>
        <end position="277"/>
    </location>
</feature>
<evidence type="ECO:0000259" key="9">
    <source>
        <dbReference type="PROSITE" id="PS50850"/>
    </source>
</evidence>
<evidence type="ECO:0000256" key="6">
    <source>
        <dbReference type="ARBA" id="ARBA00022989"/>
    </source>
</evidence>
<dbReference type="InterPro" id="IPR036259">
    <property type="entry name" value="MFS_trans_sf"/>
</dbReference>
<sequence>MSASPHQTTGDACANSLDSTDNQMMQEHTYVAKGEEAPGTQKALTAELLFLLAGLAALGALATNIILPAFPDMAVALGTSVIDLSATLSSFLVAFAVGQLFVGPLSDRFGRRWLVLAGLLAFVIGSAICAFASTLPQLIGGRVVQALGVCATSVLSRAIARDLFDGEALARTLTLIMVAMAAAPGFSPMLGGALSSWLGWQFTFAFVGVMAVVLAIHYNARLGETHQADRRSAISIPAILKTYWQLLTDRRFIAPALTMSLVSGSLYAFFGMAPAILMVGFHFSPFGLAIFFASTVFVVFGAGLLVPRLAHRWGQARAVRVGLVIALTGSIVLLVGKEDFVFFSAALMVFLLGMGMVNPLGTAIALHPFGRQAGAASALLGFLQMGCAAVAISVGAMLDVPAYTSLGIILTSSLALAFAAFWTLQ</sequence>
<keyword evidence="5 8" id="KW-0812">Transmembrane</keyword>
<dbReference type="Proteomes" id="UP000001225">
    <property type="component" value="Chromosome"/>
</dbReference>
<feature type="transmembrane region" description="Helical" evidence="8">
    <location>
        <begin position="139"/>
        <end position="156"/>
    </location>
</feature>
<feature type="transmembrane region" description="Helical" evidence="8">
    <location>
        <begin position="318"/>
        <end position="336"/>
    </location>
</feature>
<evidence type="ECO:0000256" key="8">
    <source>
        <dbReference type="RuleBase" id="RU365088"/>
    </source>
</evidence>
<dbReference type="PROSITE" id="PS00216">
    <property type="entry name" value="SUGAR_TRANSPORT_1"/>
    <property type="match status" value="1"/>
</dbReference>
<dbReference type="EMBL" id="AM902716">
    <property type="protein sequence ID" value="CAP42538.1"/>
    <property type="molecule type" value="Genomic_DNA"/>
</dbReference>
<evidence type="ECO:0000256" key="5">
    <source>
        <dbReference type="ARBA" id="ARBA00022692"/>
    </source>
</evidence>
<feature type="transmembrane region" description="Helical" evidence="8">
    <location>
        <begin position="378"/>
        <end position="398"/>
    </location>
</feature>
<feature type="transmembrane region" description="Helical" evidence="8">
    <location>
        <begin position="113"/>
        <end position="133"/>
    </location>
</feature>
<dbReference type="AlphaFoldDB" id="A9IL45"/>
<feature type="transmembrane region" description="Helical" evidence="8">
    <location>
        <begin position="342"/>
        <end position="366"/>
    </location>
</feature>
<keyword evidence="8" id="KW-0997">Cell inner membrane</keyword>
<keyword evidence="7 8" id="KW-0472">Membrane</keyword>
<feature type="transmembrane region" description="Helical" evidence="8">
    <location>
        <begin position="168"/>
        <end position="186"/>
    </location>
</feature>
<dbReference type="InterPro" id="IPR005829">
    <property type="entry name" value="Sugar_transporter_CS"/>
</dbReference>
<dbReference type="PANTHER" id="PTHR42718:SF46">
    <property type="entry name" value="BLR6921 PROTEIN"/>
    <property type="match status" value="1"/>
</dbReference>
<dbReference type="PANTHER" id="PTHR42718">
    <property type="entry name" value="MAJOR FACILITATOR SUPERFAMILY MULTIDRUG TRANSPORTER MFSC"/>
    <property type="match status" value="1"/>
</dbReference>
<dbReference type="GO" id="GO:0005886">
    <property type="term" value="C:plasma membrane"/>
    <property type="evidence" value="ECO:0007669"/>
    <property type="project" value="UniProtKB-SubCell"/>
</dbReference>
<dbReference type="KEGG" id="bpt:Bpet2197"/>
<gene>
    <name evidence="10" type="ordered locus">Bpet2197</name>
</gene>
<evidence type="ECO:0000313" key="10">
    <source>
        <dbReference type="EMBL" id="CAP42538.1"/>
    </source>
</evidence>
<dbReference type="NCBIfam" id="TIGR00710">
    <property type="entry name" value="efflux_Bcr_CflA"/>
    <property type="match status" value="1"/>
</dbReference>
<evidence type="ECO:0000256" key="3">
    <source>
        <dbReference type="ARBA" id="ARBA00022448"/>
    </source>
</evidence>
<feature type="transmembrane region" description="Helical" evidence="8">
    <location>
        <begin position="48"/>
        <end position="67"/>
    </location>
</feature>
<dbReference type="InterPro" id="IPR011701">
    <property type="entry name" value="MFS"/>
</dbReference>
<dbReference type="InterPro" id="IPR020846">
    <property type="entry name" value="MFS_dom"/>
</dbReference>
<accession>A9IL45</accession>
<proteinExistence type="inferred from homology"/>
<dbReference type="GO" id="GO:1990961">
    <property type="term" value="P:xenobiotic detoxification by transmembrane export across the plasma membrane"/>
    <property type="evidence" value="ECO:0007669"/>
    <property type="project" value="InterPro"/>
</dbReference>
<keyword evidence="3 8" id="KW-0813">Transport</keyword>
<evidence type="ECO:0000256" key="2">
    <source>
        <dbReference type="ARBA" id="ARBA00006236"/>
    </source>
</evidence>
<dbReference type="Pfam" id="PF07690">
    <property type="entry name" value="MFS_1"/>
    <property type="match status" value="1"/>
</dbReference>
<evidence type="ECO:0000313" key="11">
    <source>
        <dbReference type="Proteomes" id="UP000001225"/>
    </source>
</evidence>
<dbReference type="SUPFAM" id="SSF103473">
    <property type="entry name" value="MFS general substrate transporter"/>
    <property type="match status" value="1"/>
</dbReference>
<feature type="transmembrane region" description="Helical" evidence="8">
    <location>
        <begin position="73"/>
        <end position="101"/>
    </location>
</feature>
<evidence type="ECO:0000256" key="1">
    <source>
        <dbReference type="ARBA" id="ARBA00004651"/>
    </source>
</evidence>
<dbReference type="STRING" id="94624.Bpet2197"/>
<dbReference type="InterPro" id="IPR004812">
    <property type="entry name" value="Efflux_drug-R_Bcr/CmlA"/>
</dbReference>
<dbReference type="PROSITE" id="PS50850">
    <property type="entry name" value="MFS"/>
    <property type="match status" value="1"/>
</dbReference>
<dbReference type="Gene3D" id="1.20.1720.10">
    <property type="entry name" value="Multidrug resistance protein D"/>
    <property type="match status" value="1"/>
</dbReference>
<name>A9IL45_BORPD</name>
<dbReference type="eggNOG" id="COG2814">
    <property type="taxonomic scope" value="Bacteria"/>
</dbReference>
<keyword evidence="6 8" id="KW-1133">Transmembrane helix</keyword>
<evidence type="ECO:0000256" key="4">
    <source>
        <dbReference type="ARBA" id="ARBA00022475"/>
    </source>
</evidence>
<organism evidence="10 11">
    <name type="scientific">Bordetella petrii (strain ATCC BAA-461 / DSM 12804 / CCUG 43448 / CIP 107267 / Se-1111R)</name>
    <dbReference type="NCBI Taxonomy" id="340100"/>
    <lineage>
        <taxon>Bacteria</taxon>
        <taxon>Pseudomonadati</taxon>
        <taxon>Pseudomonadota</taxon>
        <taxon>Betaproteobacteria</taxon>
        <taxon>Burkholderiales</taxon>
        <taxon>Alcaligenaceae</taxon>
        <taxon>Bordetella</taxon>
    </lineage>
</organism>
<feature type="transmembrane region" description="Helical" evidence="8">
    <location>
        <begin position="198"/>
        <end position="220"/>
    </location>
</feature>
<protein>
    <recommendedName>
        <fullName evidence="8">Bcr/CflA family efflux transporter</fullName>
    </recommendedName>
</protein>
<keyword evidence="4" id="KW-1003">Cell membrane</keyword>
<evidence type="ECO:0000256" key="7">
    <source>
        <dbReference type="ARBA" id="ARBA00023136"/>
    </source>
</evidence>
<reference evidence="10 11" key="1">
    <citation type="journal article" date="2008" name="BMC Genomics">
        <title>The missing link: Bordetella petrii is endowed with both the metabolic versatility of environmental bacteria and virulence traits of pathogenic Bordetellae.</title>
        <authorList>
            <person name="Gross R."/>
            <person name="Guzman C.A."/>
            <person name="Sebaihia M."/>
            <person name="Martins Dos Santos V.A."/>
            <person name="Pieper D.H."/>
            <person name="Koebnik R."/>
            <person name="Lechner M."/>
            <person name="Bartels D."/>
            <person name="Buhrmester J."/>
            <person name="Choudhuri J.V."/>
            <person name="Ebensen T."/>
            <person name="Gaigalat L."/>
            <person name="Herrmann S."/>
            <person name="Khachane A.N."/>
            <person name="Larisch C."/>
            <person name="Link S."/>
            <person name="Linke B."/>
            <person name="Meyer F."/>
            <person name="Mormann S."/>
            <person name="Nakunst D."/>
            <person name="Rueckert C."/>
            <person name="Schneiker-Bekel S."/>
            <person name="Schulze K."/>
            <person name="Vorhoelter F.J."/>
            <person name="Yevsa T."/>
            <person name="Engle J.T."/>
            <person name="Goldman W.E."/>
            <person name="Puehler A."/>
            <person name="Goebel U.B."/>
            <person name="Goesmann A."/>
            <person name="Bloecker H."/>
            <person name="Kaiser O."/>
            <person name="Martinez-Arias R."/>
        </authorList>
    </citation>
    <scope>NUCLEOTIDE SEQUENCE [LARGE SCALE GENOMIC DNA]</scope>
    <source>
        <strain evidence="11">ATCC BAA-461 / DSM 12804 / CCUG 43448 / CIP 107267 / Se-1111R</strain>
    </source>
</reference>
<comment type="subcellular location">
    <subcellularLocation>
        <location evidence="8">Cell inner membrane</location>
        <topology evidence="8">Multi-pass membrane protein</topology>
    </subcellularLocation>
    <subcellularLocation>
        <location evidence="1">Cell membrane</location>
        <topology evidence="1">Multi-pass membrane protein</topology>
    </subcellularLocation>
</comment>
<feature type="transmembrane region" description="Helical" evidence="8">
    <location>
        <begin position="404"/>
        <end position="424"/>
    </location>
</feature>